<accession>A0A0A5GNS8</accession>
<dbReference type="InterPro" id="IPR058676">
    <property type="entry name" value="YuzK"/>
</dbReference>
<dbReference type="RefSeq" id="WP_169449929.1">
    <property type="nucleotide sequence ID" value="NZ_AULI01000006.1"/>
</dbReference>
<protein>
    <submittedName>
        <fullName evidence="1">Uncharacterized protein</fullName>
    </submittedName>
</protein>
<organism evidence="1 2">
    <name type="scientific">Pontibacillus halophilus JSM 076056 = DSM 19796</name>
    <dbReference type="NCBI Taxonomy" id="1385510"/>
    <lineage>
        <taxon>Bacteria</taxon>
        <taxon>Bacillati</taxon>
        <taxon>Bacillota</taxon>
        <taxon>Bacilli</taxon>
        <taxon>Bacillales</taxon>
        <taxon>Bacillaceae</taxon>
        <taxon>Pontibacillus</taxon>
    </lineage>
</organism>
<dbReference type="STRING" id="1385510.GCA_000425205_01449"/>
<reference evidence="1 2" key="1">
    <citation type="submission" date="2013-08" db="EMBL/GenBank/DDBJ databases">
        <authorList>
            <person name="Huang J."/>
            <person name="Wang G."/>
        </authorList>
    </citation>
    <scope>NUCLEOTIDE SEQUENCE [LARGE SCALE GENOMIC DNA]</scope>
    <source>
        <strain evidence="1 2">JSM 076056</strain>
    </source>
</reference>
<keyword evidence="2" id="KW-1185">Reference proteome</keyword>
<evidence type="ECO:0000313" key="2">
    <source>
        <dbReference type="Proteomes" id="UP000030528"/>
    </source>
</evidence>
<sequence length="50" mass="6114">MEKSMQQAHRISYAEYSSRLDQRLIVEQRREEDYTKCLQVGIDMSRQIHR</sequence>
<dbReference type="Pfam" id="PF26149">
    <property type="entry name" value="YuzK"/>
    <property type="match status" value="1"/>
</dbReference>
<comment type="caution">
    <text evidence="1">The sequence shown here is derived from an EMBL/GenBank/DDBJ whole genome shotgun (WGS) entry which is preliminary data.</text>
</comment>
<dbReference type="AlphaFoldDB" id="A0A0A5GNS8"/>
<dbReference type="eggNOG" id="ENOG50303WK">
    <property type="taxonomic scope" value="Bacteria"/>
</dbReference>
<name>A0A0A5GNS8_9BACI</name>
<gene>
    <name evidence="1" type="ORF">N781_13075</name>
</gene>
<dbReference type="EMBL" id="AVPE01000004">
    <property type="protein sequence ID" value="KGX92825.1"/>
    <property type="molecule type" value="Genomic_DNA"/>
</dbReference>
<evidence type="ECO:0000313" key="1">
    <source>
        <dbReference type="EMBL" id="KGX92825.1"/>
    </source>
</evidence>
<dbReference type="Proteomes" id="UP000030528">
    <property type="component" value="Unassembled WGS sequence"/>
</dbReference>
<proteinExistence type="predicted"/>